<evidence type="ECO:0000313" key="3">
    <source>
        <dbReference type="Proteomes" id="UP000800092"/>
    </source>
</evidence>
<feature type="region of interest" description="Disordered" evidence="1">
    <location>
        <begin position="30"/>
        <end position="58"/>
    </location>
</feature>
<dbReference type="PANTHER" id="PTHR37827:SF1">
    <property type="entry name" value="HNH DOMAIN-CONTAINING PROTEIN"/>
    <property type="match status" value="1"/>
</dbReference>
<evidence type="ECO:0000313" key="2">
    <source>
        <dbReference type="EMBL" id="KAF2233721.1"/>
    </source>
</evidence>
<protein>
    <recommendedName>
        <fullName evidence="4">HNH domain-containing protein</fullName>
    </recommendedName>
</protein>
<name>A0A6A6H7C5_VIRVR</name>
<proteinExistence type="predicted"/>
<reference evidence="2" key="1">
    <citation type="journal article" date="2020" name="Stud. Mycol.">
        <title>101 Dothideomycetes genomes: a test case for predicting lifestyles and emergence of pathogens.</title>
        <authorList>
            <person name="Haridas S."/>
            <person name="Albert R."/>
            <person name="Binder M."/>
            <person name="Bloem J."/>
            <person name="Labutti K."/>
            <person name="Salamov A."/>
            <person name="Andreopoulos B."/>
            <person name="Baker S."/>
            <person name="Barry K."/>
            <person name="Bills G."/>
            <person name="Bluhm B."/>
            <person name="Cannon C."/>
            <person name="Castanera R."/>
            <person name="Culley D."/>
            <person name="Daum C."/>
            <person name="Ezra D."/>
            <person name="Gonzalez J."/>
            <person name="Henrissat B."/>
            <person name="Kuo A."/>
            <person name="Liang C."/>
            <person name="Lipzen A."/>
            <person name="Lutzoni F."/>
            <person name="Magnuson J."/>
            <person name="Mondo S."/>
            <person name="Nolan M."/>
            <person name="Ohm R."/>
            <person name="Pangilinan J."/>
            <person name="Park H.-J."/>
            <person name="Ramirez L."/>
            <person name="Alfaro M."/>
            <person name="Sun H."/>
            <person name="Tritt A."/>
            <person name="Yoshinaga Y."/>
            <person name="Zwiers L.-H."/>
            <person name="Turgeon B."/>
            <person name="Goodwin S."/>
            <person name="Spatafora J."/>
            <person name="Crous P."/>
            <person name="Grigoriev I."/>
        </authorList>
    </citation>
    <scope>NUCLEOTIDE SEQUENCE</scope>
    <source>
        <strain evidence="2">Tuck. ex Michener</strain>
    </source>
</reference>
<accession>A0A6A6H7C5</accession>
<dbReference type="OrthoDB" id="4850648at2759"/>
<organism evidence="2 3">
    <name type="scientific">Viridothelium virens</name>
    <name type="common">Speckled blister lichen</name>
    <name type="synonym">Trypethelium virens</name>
    <dbReference type="NCBI Taxonomy" id="1048519"/>
    <lineage>
        <taxon>Eukaryota</taxon>
        <taxon>Fungi</taxon>
        <taxon>Dikarya</taxon>
        <taxon>Ascomycota</taxon>
        <taxon>Pezizomycotina</taxon>
        <taxon>Dothideomycetes</taxon>
        <taxon>Dothideomycetes incertae sedis</taxon>
        <taxon>Trypetheliales</taxon>
        <taxon>Trypetheliaceae</taxon>
        <taxon>Viridothelium</taxon>
    </lineage>
</organism>
<dbReference type="Proteomes" id="UP000800092">
    <property type="component" value="Unassembled WGS sequence"/>
</dbReference>
<feature type="compositionally biased region" description="Basic residues" evidence="1">
    <location>
        <begin position="34"/>
        <end position="47"/>
    </location>
</feature>
<sequence length="230" mass="25591">MSSGDGNDEDENYEVFRDCLSTPIIQKLAAPKRPERRRAAKGRKNAIKRTDEPREEKEVDDAEELVEFIDYLATEIFNSLPFFLRTLSYSSSQASPSLLDDYSSLAALATLTTSLPPHIIDSLTTYTLTSSPSTFLPPILNTYITALTTPPPPPTSASRPSACELCSRSHIPLTIHHLIPRSCATKAVKRGWCEPWEPTTRLAFLCRACHSFVHGLAGNEELARSKWGKR</sequence>
<evidence type="ECO:0008006" key="4">
    <source>
        <dbReference type="Google" id="ProtNLM"/>
    </source>
</evidence>
<keyword evidence="3" id="KW-1185">Reference proteome</keyword>
<dbReference type="AlphaFoldDB" id="A0A6A6H7C5"/>
<evidence type="ECO:0000256" key="1">
    <source>
        <dbReference type="SAM" id="MobiDB-lite"/>
    </source>
</evidence>
<dbReference type="PANTHER" id="PTHR37827">
    <property type="entry name" value="TUDOR DOMAIN-CONTAINING PROTEIN"/>
    <property type="match status" value="1"/>
</dbReference>
<dbReference type="EMBL" id="ML991804">
    <property type="protein sequence ID" value="KAF2233721.1"/>
    <property type="molecule type" value="Genomic_DNA"/>
</dbReference>
<feature type="compositionally biased region" description="Basic and acidic residues" evidence="1">
    <location>
        <begin position="48"/>
        <end position="57"/>
    </location>
</feature>
<gene>
    <name evidence="2" type="ORF">EV356DRAFT_194390</name>
</gene>